<evidence type="ECO:0000256" key="2">
    <source>
        <dbReference type="SAM" id="Phobius"/>
    </source>
</evidence>
<dbReference type="InterPro" id="IPR039448">
    <property type="entry name" value="Beta_helix"/>
</dbReference>
<protein>
    <recommendedName>
        <fullName evidence="3">Right handed beta helix domain-containing protein</fullName>
    </recommendedName>
</protein>
<evidence type="ECO:0000313" key="4">
    <source>
        <dbReference type="EMBL" id="EAX97657.1"/>
    </source>
</evidence>
<keyword evidence="2" id="KW-1133">Transmembrane helix</keyword>
<dbReference type="Pfam" id="PF13229">
    <property type="entry name" value="Beta_helix"/>
    <property type="match status" value="1"/>
</dbReference>
<dbReference type="InterPro" id="IPR011050">
    <property type="entry name" value="Pectin_lyase_fold/virulence"/>
</dbReference>
<evidence type="ECO:0000313" key="5">
    <source>
        <dbReference type="Proteomes" id="UP000001542"/>
    </source>
</evidence>
<keyword evidence="5" id="KW-1185">Reference proteome</keyword>
<dbReference type="AlphaFoldDB" id="A2FBR0"/>
<name>A2FBR0_TRIV3</name>
<organism evidence="4 5">
    <name type="scientific">Trichomonas vaginalis (strain ATCC PRA-98 / G3)</name>
    <dbReference type="NCBI Taxonomy" id="412133"/>
    <lineage>
        <taxon>Eukaryota</taxon>
        <taxon>Metamonada</taxon>
        <taxon>Parabasalia</taxon>
        <taxon>Trichomonadida</taxon>
        <taxon>Trichomonadidae</taxon>
        <taxon>Trichomonas</taxon>
    </lineage>
</organism>
<dbReference type="Proteomes" id="UP000001542">
    <property type="component" value="Unassembled WGS sequence"/>
</dbReference>
<accession>A2FBR0</accession>
<dbReference type="EMBL" id="DS113706">
    <property type="protein sequence ID" value="EAX97657.1"/>
    <property type="molecule type" value="Genomic_DNA"/>
</dbReference>
<feature type="compositionally biased region" description="Basic and acidic residues" evidence="1">
    <location>
        <begin position="535"/>
        <end position="567"/>
    </location>
</feature>
<reference evidence="4" key="2">
    <citation type="journal article" date="2007" name="Science">
        <title>Draft genome sequence of the sexually transmitted pathogen Trichomonas vaginalis.</title>
        <authorList>
            <person name="Carlton J.M."/>
            <person name="Hirt R.P."/>
            <person name="Silva J.C."/>
            <person name="Delcher A.L."/>
            <person name="Schatz M."/>
            <person name="Zhao Q."/>
            <person name="Wortman J.R."/>
            <person name="Bidwell S.L."/>
            <person name="Alsmark U.C.M."/>
            <person name="Besteiro S."/>
            <person name="Sicheritz-Ponten T."/>
            <person name="Noel C.J."/>
            <person name="Dacks J.B."/>
            <person name="Foster P.G."/>
            <person name="Simillion C."/>
            <person name="Van de Peer Y."/>
            <person name="Miranda-Saavedra D."/>
            <person name="Barton G.J."/>
            <person name="Westrop G.D."/>
            <person name="Mueller S."/>
            <person name="Dessi D."/>
            <person name="Fiori P.L."/>
            <person name="Ren Q."/>
            <person name="Paulsen I."/>
            <person name="Zhang H."/>
            <person name="Bastida-Corcuera F.D."/>
            <person name="Simoes-Barbosa A."/>
            <person name="Brown M.T."/>
            <person name="Hayes R.D."/>
            <person name="Mukherjee M."/>
            <person name="Okumura C.Y."/>
            <person name="Schneider R."/>
            <person name="Smith A.J."/>
            <person name="Vanacova S."/>
            <person name="Villalvazo M."/>
            <person name="Haas B.J."/>
            <person name="Pertea M."/>
            <person name="Feldblyum T.V."/>
            <person name="Utterback T.R."/>
            <person name="Shu C.L."/>
            <person name="Osoegawa K."/>
            <person name="de Jong P.J."/>
            <person name="Hrdy I."/>
            <person name="Horvathova L."/>
            <person name="Zubacova Z."/>
            <person name="Dolezal P."/>
            <person name="Malik S.B."/>
            <person name="Logsdon J.M. Jr."/>
            <person name="Henze K."/>
            <person name="Gupta A."/>
            <person name="Wang C.C."/>
            <person name="Dunne R.L."/>
            <person name="Upcroft J.A."/>
            <person name="Upcroft P."/>
            <person name="White O."/>
            <person name="Salzberg S.L."/>
            <person name="Tang P."/>
            <person name="Chiu C.-H."/>
            <person name="Lee Y.-S."/>
            <person name="Embley T.M."/>
            <person name="Coombs G.H."/>
            <person name="Mottram J.C."/>
            <person name="Tachezy J."/>
            <person name="Fraser-Liggett C.M."/>
            <person name="Johnson P.J."/>
        </authorList>
    </citation>
    <scope>NUCLEOTIDE SEQUENCE [LARGE SCALE GENOMIC DNA]</scope>
    <source>
        <strain evidence="4">G3</strain>
    </source>
</reference>
<feature type="region of interest" description="Disordered" evidence="1">
    <location>
        <begin position="532"/>
        <end position="568"/>
    </location>
</feature>
<dbReference type="PANTHER" id="PTHR36453:SF1">
    <property type="entry name" value="RIGHT HANDED BETA HELIX DOMAIN-CONTAINING PROTEIN"/>
    <property type="match status" value="1"/>
</dbReference>
<feature type="transmembrane region" description="Helical" evidence="2">
    <location>
        <begin position="572"/>
        <end position="599"/>
    </location>
</feature>
<dbReference type="InParanoid" id="A2FBR0"/>
<proteinExistence type="predicted"/>
<keyword evidence="2" id="KW-0472">Membrane</keyword>
<keyword evidence="2" id="KW-0812">Transmembrane</keyword>
<dbReference type="SUPFAM" id="SSF51126">
    <property type="entry name" value="Pectin lyase-like"/>
    <property type="match status" value="1"/>
</dbReference>
<sequence>MNFDHLRIYNCVFRHCQSGVYFQASNNSIIDHCLFEDIGETAAGFGGCLYTGINNSIFNSCHRVSHDGQAINYWAENDYTFVTNCDISNGASSGIQFGHNNEYDVDKVRHTLVQNNHIHHLGFKKVDDIAGVFFGRHPKGVILGHNCVHDVRTHNYCGNGLYADTGSSGAIWSNNLIYDVDNNALNLNYGMNHIMVNNILAFAEFGISYGENAHSETWTINASRNIFYMGKGNKTYLGNYLNGRDTNYLDNNLFYSTETNDFKFLDKNFTEWKEKGFDVNSEIGNPHFVNPEQRNFAFTDDSKEILDKIGFEQFNLTFGVIDVDANDHWREKAASYTYPPNLVQYPRVPFIVDESFERGDQTNFMKRAIFYTNGNTMAISDEKAHIGTHSHKWVGDVTLSLPCKFKEGHGEIEFYFLPNENCDTILDFGVESWVFIKNGQISYPYGTKIAEYTVNQWTQIKFEKFFNLTVNGIKYNLSYVNSNYEELEYARISSVKDTIYMDDIHIFIDTPDHPFFENEKLILINQISGGNDDDNDHKNDGDDNDHKNDNDDNDGDKNDKDNADNSEGKSGLGAGGIVGIVFAALIVTSIVIVITIVYIRKHRSDDEETVGIQLV</sequence>
<dbReference type="OrthoDB" id="10025010at2759"/>
<dbReference type="InterPro" id="IPR006626">
    <property type="entry name" value="PbH1"/>
</dbReference>
<feature type="domain" description="Right handed beta helix" evidence="3">
    <location>
        <begin position="5"/>
        <end position="168"/>
    </location>
</feature>
<dbReference type="KEGG" id="tva:4755444"/>
<dbReference type="PANTHER" id="PTHR36453">
    <property type="entry name" value="SECRETED PROTEIN-RELATED"/>
    <property type="match status" value="1"/>
</dbReference>
<evidence type="ECO:0000256" key="1">
    <source>
        <dbReference type="SAM" id="MobiDB-lite"/>
    </source>
</evidence>
<dbReference type="InterPro" id="IPR012334">
    <property type="entry name" value="Pectin_lyas_fold"/>
</dbReference>
<dbReference type="VEuPathDB" id="TrichDB:TVAGG3_0717830"/>
<dbReference type="SMART" id="SM00710">
    <property type="entry name" value="PbH1"/>
    <property type="match status" value="5"/>
</dbReference>
<dbReference type="Gene3D" id="2.160.20.10">
    <property type="entry name" value="Single-stranded right-handed beta-helix, Pectin lyase-like"/>
    <property type="match status" value="1"/>
</dbReference>
<gene>
    <name evidence="4" type="ORF">TVAG_229240</name>
</gene>
<dbReference type="VEuPathDB" id="TrichDB:TVAG_229240"/>
<evidence type="ECO:0000259" key="3">
    <source>
        <dbReference type="Pfam" id="PF13229"/>
    </source>
</evidence>
<dbReference type="eggNOG" id="ENOG502SAMW">
    <property type="taxonomic scope" value="Eukaryota"/>
</dbReference>
<reference evidence="4" key="1">
    <citation type="submission" date="2006-10" db="EMBL/GenBank/DDBJ databases">
        <authorList>
            <person name="Amadeo P."/>
            <person name="Zhao Q."/>
            <person name="Wortman J."/>
            <person name="Fraser-Liggett C."/>
            <person name="Carlton J."/>
        </authorList>
    </citation>
    <scope>NUCLEOTIDE SEQUENCE</scope>
    <source>
        <strain evidence="4">G3</strain>
    </source>
</reference>
<dbReference type="RefSeq" id="XP_001310587.1">
    <property type="nucleotide sequence ID" value="XM_001310586.1"/>
</dbReference>